<gene>
    <name evidence="1" type="ORF">SAMN04515675_0528</name>
</gene>
<protein>
    <submittedName>
        <fullName evidence="1">Uncharacterized protein</fullName>
    </submittedName>
</protein>
<reference evidence="1 2" key="1">
    <citation type="submission" date="2016-10" db="EMBL/GenBank/DDBJ databases">
        <authorList>
            <person name="Varghese N."/>
            <person name="Submissions S."/>
        </authorList>
    </citation>
    <scope>NUCLEOTIDE SEQUENCE [LARGE SCALE GENOMIC DNA]</scope>
    <source>
        <strain evidence="1 2">BS2773</strain>
    </source>
</reference>
<dbReference type="RefSeq" id="WP_139213483.1">
    <property type="nucleotide sequence ID" value="NZ_FNTS01000002.1"/>
</dbReference>
<evidence type="ECO:0000313" key="1">
    <source>
        <dbReference type="EMBL" id="SED27625.1"/>
    </source>
</evidence>
<comment type="caution">
    <text evidence="1">The sequence shown here is derived from an EMBL/GenBank/DDBJ whole genome shotgun (WGS) entry which is preliminary data.</text>
</comment>
<proteinExistence type="predicted"/>
<name>A0A1H4ZCP0_9PSED</name>
<dbReference type="EMBL" id="FNTS01000002">
    <property type="protein sequence ID" value="SED27625.1"/>
    <property type="molecule type" value="Genomic_DNA"/>
</dbReference>
<sequence>MNNHTPGPWVIIPGGDEWSSGRIATIEPKPETMVDTNYWTLAEVNYRRDEYLANAKLIAAAPELLIALRLALDALAHCAADKGYQSLQNKAAHAANSAIAKATQ</sequence>
<accession>A0A1H4ZCP0</accession>
<organism evidence="1 2">
    <name type="scientific">Pseudomonas costantinii</name>
    <dbReference type="NCBI Taxonomy" id="168469"/>
    <lineage>
        <taxon>Bacteria</taxon>
        <taxon>Pseudomonadati</taxon>
        <taxon>Pseudomonadota</taxon>
        <taxon>Gammaproteobacteria</taxon>
        <taxon>Pseudomonadales</taxon>
        <taxon>Pseudomonadaceae</taxon>
        <taxon>Pseudomonas</taxon>
    </lineage>
</organism>
<keyword evidence="2" id="KW-1185">Reference proteome</keyword>
<dbReference type="Proteomes" id="UP000182179">
    <property type="component" value="Unassembled WGS sequence"/>
</dbReference>
<evidence type="ECO:0000313" key="2">
    <source>
        <dbReference type="Proteomes" id="UP000182179"/>
    </source>
</evidence>